<keyword evidence="4" id="KW-0472">Membrane</keyword>
<evidence type="ECO:0000256" key="3">
    <source>
        <dbReference type="ARBA" id="ARBA00022679"/>
    </source>
</evidence>
<feature type="transmembrane region" description="Helical" evidence="4">
    <location>
        <begin position="307"/>
        <end position="325"/>
    </location>
</feature>
<dbReference type="Proteomes" id="UP001194729">
    <property type="component" value="Unassembled WGS sequence"/>
</dbReference>
<organism evidence="6 7">
    <name type="scientific">Nonlabens mediterrranea</name>
    <dbReference type="NCBI Taxonomy" id="1419947"/>
    <lineage>
        <taxon>Bacteria</taxon>
        <taxon>Pseudomonadati</taxon>
        <taxon>Bacteroidota</taxon>
        <taxon>Flavobacteriia</taxon>
        <taxon>Flavobacteriales</taxon>
        <taxon>Flavobacteriaceae</taxon>
        <taxon>Nonlabens</taxon>
    </lineage>
</organism>
<keyword evidence="2" id="KW-0328">Glycosyltransferase</keyword>
<feature type="transmembrane region" description="Helical" evidence="4">
    <location>
        <begin position="6"/>
        <end position="24"/>
    </location>
</feature>
<feature type="domain" description="Glycosyltransferase 2-like" evidence="5">
    <location>
        <begin position="43"/>
        <end position="164"/>
    </location>
</feature>
<evidence type="ECO:0000313" key="7">
    <source>
        <dbReference type="Proteomes" id="UP001194729"/>
    </source>
</evidence>
<keyword evidence="4" id="KW-1133">Transmembrane helix</keyword>
<dbReference type="SUPFAM" id="SSF53448">
    <property type="entry name" value="Nucleotide-diphospho-sugar transferases"/>
    <property type="match status" value="1"/>
</dbReference>
<dbReference type="PANTHER" id="PTHR43630">
    <property type="entry name" value="POLY-BETA-1,6-N-ACETYL-D-GLUCOSAMINE SYNTHASE"/>
    <property type="match status" value="1"/>
</dbReference>
<sequence length="368" mass="42150">MEIGIAFIILAGFVLINIIYYFYLARIGFYKLSENITSQDAVSVIVCSKNEQENLKTLVPLLLEQNHPNFEIILINDASIDDTLELIETFQELDSRIKKVNVINNESFWGNKKYALTLGIKKAVNNKLIFIDADCVPASKDWLQYMADGFVNHKSIVLGYGGYYKKKYSILNALIRYETGMTAIQYMSYALHGNPYMGVGRNLAYTAKQFYDVSGFIDHMNVLGGDDDLFVNQAATKKNTAVVVNPNSFTISKPKDSWATWWTQKRRHINTASHYKFKHKFFLGLYFVSQIGFYLAAIAGFVFGINWMYILGLVLLRYLVMWITVGKGLSRFRESDIIPFIPILDFLLVFTQLGLFLTNLGNQPKRWK</sequence>
<gene>
    <name evidence="6" type="ORF">FNJ87_04665</name>
</gene>
<feature type="transmembrane region" description="Helical" evidence="4">
    <location>
        <begin position="337"/>
        <end position="358"/>
    </location>
</feature>
<dbReference type="InterPro" id="IPR001173">
    <property type="entry name" value="Glyco_trans_2-like"/>
</dbReference>
<comment type="caution">
    <text evidence="6">The sequence shown here is derived from an EMBL/GenBank/DDBJ whole genome shotgun (WGS) entry which is preliminary data.</text>
</comment>
<dbReference type="Gene3D" id="3.90.550.10">
    <property type="entry name" value="Spore Coat Polysaccharide Biosynthesis Protein SpsA, Chain A"/>
    <property type="match status" value="1"/>
</dbReference>
<keyword evidence="3" id="KW-0808">Transferase</keyword>
<evidence type="ECO:0000256" key="4">
    <source>
        <dbReference type="SAM" id="Phobius"/>
    </source>
</evidence>
<dbReference type="InterPro" id="IPR029044">
    <property type="entry name" value="Nucleotide-diphossugar_trans"/>
</dbReference>
<dbReference type="PANTHER" id="PTHR43630:SF1">
    <property type="entry name" value="POLY-BETA-1,6-N-ACETYL-D-GLUCOSAMINE SYNTHASE"/>
    <property type="match status" value="1"/>
</dbReference>
<comment type="similarity">
    <text evidence="1">Belongs to the glycosyltransferase 2 family.</text>
</comment>
<evidence type="ECO:0000259" key="5">
    <source>
        <dbReference type="Pfam" id="PF00535"/>
    </source>
</evidence>
<evidence type="ECO:0000256" key="2">
    <source>
        <dbReference type="ARBA" id="ARBA00022676"/>
    </source>
</evidence>
<accession>A0ABS0A417</accession>
<keyword evidence="7" id="KW-1185">Reference proteome</keyword>
<feature type="transmembrane region" description="Helical" evidence="4">
    <location>
        <begin position="281"/>
        <end position="301"/>
    </location>
</feature>
<dbReference type="EMBL" id="JADKYU010000242">
    <property type="protein sequence ID" value="MBF4983649.1"/>
    <property type="molecule type" value="Genomic_DNA"/>
</dbReference>
<evidence type="ECO:0000256" key="1">
    <source>
        <dbReference type="ARBA" id="ARBA00006739"/>
    </source>
</evidence>
<evidence type="ECO:0000313" key="6">
    <source>
        <dbReference type="EMBL" id="MBF4983649.1"/>
    </source>
</evidence>
<protein>
    <submittedName>
        <fullName evidence="6">Glycosyltransferase</fullName>
    </submittedName>
</protein>
<keyword evidence="4" id="KW-0812">Transmembrane</keyword>
<reference evidence="6 7" key="1">
    <citation type="submission" date="2020-11" db="EMBL/GenBank/DDBJ databases">
        <title>P. mediterranea TC4 genome.</title>
        <authorList>
            <person name="Molmeret M."/>
        </authorList>
    </citation>
    <scope>NUCLEOTIDE SEQUENCE [LARGE SCALE GENOMIC DNA]</scope>
    <source>
        <strain evidence="6 7">TC4</strain>
    </source>
</reference>
<dbReference type="Pfam" id="PF00535">
    <property type="entry name" value="Glycos_transf_2"/>
    <property type="match status" value="1"/>
</dbReference>
<name>A0ABS0A417_9FLAO</name>
<proteinExistence type="inferred from homology"/>